<evidence type="ECO:0000256" key="2">
    <source>
        <dbReference type="ARBA" id="ARBA00006706"/>
    </source>
</evidence>
<dbReference type="InterPro" id="IPR033749">
    <property type="entry name" value="Polyprenyl_synt_CS"/>
</dbReference>
<evidence type="ECO:0000256" key="5">
    <source>
        <dbReference type="ARBA" id="ARBA00022842"/>
    </source>
</evidence>
<sequence>MDKLTFRKKLEGQLEQFYSDEIQIAPTPQFTKLLERMKSLTLAGGKRFRPYVAFLTYSSYGGKDFDKLLRVALSSELLHNYILIHDDIIDNDLERYGVLNITGQYLKDFTSLENDSDRLRLAEGMAIIAGDIGHSLAYKNLLSIDSLDDREKKQLCKLLTNCNIDLLAGQQMDTLNIELLIDDFTLDRLITTCMLKSSSYSTIIPMKMAAILLDLNNREVKLIEKFAVQFGILYQLVDDYSDYFINKTDFNIKAKYRDFRQGKITHPYFVALELASEQERDFLKENFGNKKIPQDQLERVTNILLNCGAKDKAIELISKYAVESQNCLNKLNISKEGKNQMLGLIEHYKTVV</sequence>
<dbReference type="InterPro" id="IPR008949">
    <property type="entry name" value="Isoprenoid_synthase_dom_sf"/>
</dbReference>
<comment type="similarity">
    <text evidence="2">Belongs to the FPP/GGPP synthase family.</text>
</comment>
<dbReference type="EMBL" id="LAZR01000029">
    <property type="protein sequence ID" value="KKO02857.1"/>
    <property type="molecule type" value="Genomic_DNA"/>
</dbReference>
<protein>
    <recommendedName>
        <fullName evidence="7">Polyprenyl synthetase</fullName>
    </recommendedName>
</protein>
<keyword evidence="4" id="KW-0479">Metal-binding</keyword>
<dbReference type="Pfam" id="PF00348">
    <property type="entry name" value="polyprenyl_synt"/>
    <property type="match status" value="1"/>
</dbReference>
<evidence type="ECO:0000256" key="3">
    <source>
        <dbReference type="ARBA" id="ARBA00022679"/>
    </source>
</evidence>
<keyword evidence="5" id="KW-0460">Magnesium</keyword>
<organism evidence="6">
    <name type="scientific">marine sediment metagenome</name>
    <dbReference type="NCBI Taxonomy" id="412755"/>
    <lineage>
        <taxon>unclassified sequences</taxon>
        <taxon>metagenomes</taxon>
        <taxon>ecological metagenomes</taxon>
    </lineage>
</organism>
<dbReference type="GO" id="GO:0046872">
    <property type="term" value="F:metal ion binding"/>
    <property type="evidence" value="ECO:0007669"/>
    <property type="project" value="UniProtKB-KW"/>
</dbReference>
<keyword evidence="3" id="KW-0808">Transferase</keyword>
<comment type="cofactor">
    <cofactor evidence="1">
        <name>Mg(2+)</name>
        <dbReference type="ChEBI" id="CHEBI:18420"/>
    </cofactor>
</comment>
<gene>
    <name evidence="6" type="ORF">LCGC14_0103070</name>
</gene>
<dbReference type="GO" id="GO:0008299">
    <property type="term" value="P:isoprenoid biosynthetic process"/>
    <property type="evidence" value="ECO:0007669"/>
    <property type="project" value="InterPro"/>
</dbReference>
<dbReference type="GO" id="GO:0004659">
    <property type="term" value="F:prenyltransferase activity"/>
    <property type="evidence" value="ECO:0007669"/>
    <property type="project" value="InterPro"/>
</dbReference>
<reference evidence="6" key="1">
    <citation type="journal article" date="2015" name="Nature">
        <title>Complex archaea that bridge the gap between prokaryotes and eukaryotes.</title>
        <authorList>
            <person name="Spang A."/>
            <person name="Saw J.H."/>
            <person name="Jorgensen S.L."/>
            <person name="Zaremba-Niedzwiedzka K."/>
            <person name="Martijn J."/>
            <person name="Lind A.E."/>
            <person name="van Eijk R."/>
            <person name="Schleper C."/>
            <person name="Guy L."/>
            <person name="Ettema T.J."/>
        </authorList>
    </citation>
    <scope>NUCLEOTIDE SEQUENCE</scope>
</reference>
<evidence type="ECO:0008006" key="7">
    <source>
        <dbReference type="Google" id="ProtNLM"/>
    </source>
</evidence>
<evidence type="ECO:0000313" key="6">
    <source>
        <dbReference type="EMBL" id="KKO02857.1"/>
    </source>
</evidence>
<name>A0A0F9XTS3_9ZZZZ</name>
<accession>A0A0F9XTS3</accession>
<evidence type="ECO:0000256" key="4">
    <source>
        <dbReference type="ARBA" id="ARBA00022723"/>
    </source>
</evidence>
<dbReference type="SUPFAM" id="SSF48576">
    <property type="entry name" value="Terpenoid synthases"/>
    <property type="match status" value="1"/>
</dbReference>
<dbReference type="AlphaFoldDB" id="A0A0F9XTS3"/>
<dbReference type="InterPro" id="IPR000092">
    <property type="entry name" value="Polyprenyl_synt"/>
</dbReference>
<dbReference type="PANTHER" id="PTHR12001:SF85">
    <property type="entry name" value="SHORT CHAIN ISOPRENYL DIPHOSPHATE SYNTHASE"/>
    <property type="match status" value="1"/>
</dbReference>
<dbReference type="Gene3D" id="1.10.600.10">
    <property type="entry name" value="Farnesyl Diphosphate Synthase"/>
    <property type="match status" value="1"/>
</dbReference>
<dbReference type="PANTHER" id="PTHR12001">
    <property type="entry name" value="GERANYLGERANYL PYROPHOSPHATE SYNTHASE"/>
    <property type="match status" value="1"/>
</dbReference>
<proteinExistence type="inferred from homology"/>
<evidence type="ECO:0000256" key="1">
    <source>
        <dbReference type="ARBA" id="ARBA00001946"/>
    </source>
</evidence>
<dbReference type="PROSITE" id="PS00444">
    <property type="entry name" value="POLYPRENYL_SYNTHASE_2"/>
    <property type="match status" value="1"/>
</dbReference>
<comment type="caution">
    <text evidence="6">The sequence shown here is derived from an EMBL/GenBank/DDBJ whole genome shotgun (WGS) entry which is preliminary data.</text>
</comment>